<dbReference type="HOGENOM" id="CLU_458418_0_0_10"/>
<protein>
    <submittedName>
        <fullName evidence="2">BNR/Asp-box repeat protein</fullName>
    </submittedName>
</protein>
<accession>E7RN47</accession>
<comment type="caution">
    <text evidence="2">The sequence shown here is derived from an EMBL/GenBank/DDBJ whole genome shotgun (WGS) entry which is preliminary data.</text>
</comment>
<dbReference type="Pfam" id="PF13088">
    <property type="entry name" value="BNR_2"/>
    <property type="match status" value="1"/>
</dbReference>
<reference evidence="2" key="1">
    <citation type="submission" date="2011-01" db="EMBL/GenBank/DDBJ databases">
        <authorList>
            <person name="Muzny D."/>
            <person name="Qin X."/>
            <person name="Buhay C."/>
            <person name="Dugan-Rocha S."/>
            <person name="Ding Y."/>
            <person name="Chen G."/>
            <person name="Hawes A."/>
            <person name="Holder M."/>
            <person name="Jhangiani S."/>
            <person name="Johnson A."/>
            <person name="Khan Z."/>
            <person name="Li Z."/>
            <person name="Liu W."/>
            <person name="Liu X."/>
            <person name="Perez L."/>
            <person name="Shen H."/>
            <person name="Wang Q."/>
            <person name="Watt J."/>
            <person name="Xi L."/>
            <person name="Xin Y."/>
            <person name="Zhou J."/>
            <person name="Deng J."/>
            <person name="Jiang H."/>
            <person name="Liu Y."/>
            <person name="Qu J."/>
            <person name="Song X.-Z."/>
            <person name="Zhang L."/>
            <person name="Villasana D."/>
            <person name="Johnson A."/>
            <person name="Liu J."/>
            <person name="Liyanage D."/>
            <person name="Lorensuhewa L."/>
            <person name="Robinson T."/>
            <person name="Song A."/>
            <person name="Song B.-B."/>
            <person name="Dinh H."/>
            <person name="Thornton R."/>
            <person name="Coyle M."/>
            <person name="Francisco L."/>
            <person name="Jackson L."/>
            <person name="Javaid M."/>
            <person name="Korchina V."/>
            <person name="Kovar C."/>
            <person name="Mata R."/>
            <person name="Mathew T."/>
            <person name="Ngo R."/>
            <person name="Nguyen L."/>
            <person name="Nguyen N."/>
            <person name="Okwuonu G."/>
            <person name="Ongeri F."/>
            <person name="Pham C."/>
            <person name="Simmons D."/>
            <person name="Wilczek-Boney K."/>
            <person name="Hale W."/>
            <person name="Jakkamsetti A."/>
            <person name="Pham P."/>
            <person name="Ruth R."/>
            <person name="San Lucas F."/>
            <person name="Warren J."/>
            <person name="Zhang J."/>
            <person name="Zhao Z."/>
            <person name="Zhou C."/>
            <person name="Zhu D."/>
            <person name="Lee S."/>
            <person name="Bess C."/>
            <person name="Blankenburg K."/>
            <person name="Forbes L."/>
            <person name="Fu Q."/>
            <person name="Gubbala S."/>
            <person name="Hirani K."/>
            <person name="Jayaseelan J.C."/>
            <person name="Lara F."/>
            <person name="Munidasa M."/>
            <person name="Palculict T."/>
            <person name="Patil S."/>
            <person name="Pu L.-L."/>
            <person name="Saada N."/>
            <person name="Tang L."/>
            <person name="Weissenberger G."/>
            <person name="Zhu Y."/>
            <person name="Hemphill L."/>
            <person name="Shang Y."/>
            <person name="Youmans B."/>
            <person name="Ayvaz T."/>
            <person name="Ross M."/>
            <person name="Santibanez J."/>
            <person name="Aqrawi P."/>
            <person name="Gross S."/>
            <person name="Joshi V."/>
            <person name="Fowler G."/>
            <person name="Nazareth L."/>
            <person name="Reid J."/>
            <person name="Worley K."/>
            <person name="Petrosino J."/>
            <person name="Highlander S."/>
            <person name="Gibbs R."/>
        </authorList>
    </citation>
    <scope>NUCLEOTIDE SEQUENCE [LARGE SCALE GENOMIC DNA]</scope>
    <source>
        <strain evidence="2">ATCC 33269</strain>
    </source>
</reference>
<dbReference type="CDD" id="cd15482">
    <property type="entry name" value="Sialidase_non-viral"/>
    <property type="match status" value="1"/>
</dbReference>
<dbReference type="Gene3D" id="2.60.40.1190">
    <property type="match status" value="1"/>
</dbReference>
<gene>
    <name evidence="2" type="ORF">HMPREF0663_10547</name>
</gene>
<dbReference type="eggNOG" id="COG4409">
    <property type="taxonomic scope" value="Bacteria"/>
</dbReference>
<dbReference type="STRING" id="28134.SAMN05444288_0327"/>
<sequence>MATCESSGIVVAFSRNMGNSWTAPQKIVNNINNTPNCVPDLIQLSDGTIIVAYNPRPSKPYTDDRKFGIRCKRSIDNGVTWSEEIFVNDASYTFDDGCWEPSMLELPSGELQLYFADEGPYTNSNEQQISMCRSFDQGRTWSKVQKISFRAGFRDGMPVPILLKDRSSIVVAIEDNGWTGIHDFFPTTVRCLLDNNWTNNWIDANSSYRNKTLDLNFCPIATGGAPYLRVLPWGETVLSYQSNYNHGSLLNMLVAVGDDRAQDFKALSNPFVIGTQEECLWNSLAVVDTGIVIAVGGINGKIEMIKGYPTKSLQAPYAKPKIDGIQTHKEGYYKPNATQIILGNTNGVRFTGDFAYDKDSLYFTSRVSDHTQYASGNQIDGVRLLIDIDNVSSNTPTKGMYSFFFRLDGIVQSWQGNDGVWKQETLHINYKVVPNNSKTYYVVETAIPWRDLGKMAPPVHQRMAATIELQDRRSNTMLTDKMPDANRNQSCTWMEFQLRQPEETGISETYRDNSVSVTVTDHRFIIKSEVPLKFVSLYSIDGKIQKNFDQSGCYLTSIVPFKGVSFMKIKLIDGRVIYKKILL</sequence>
<dbReference type="InterPro" id="IPR011040">
    <property type="entry name" value="Sialidase"/>
</dbReference>
<dbReference type="AlphaFoldDB" id="E7RN47"/>
<dbReference type="Gene3D" id="2.120.10.10">
    <property type="match status" value="1"/>
</dbReference>
<proteinExistence type="predicted"/>
<dbReference type="Proteomes" id="UP000005580">
    <property type="component" value="Unassembled WGS sequence"/>
</dbReference>
<dbReference type="PANTHER" id="PTHR38792">
    <property type="entry name" value="BNR/ASP-BOX REPEAT DOMAIN PROTEIN (AFU_ORTHOLOGUE AFUA_7G06430)-RELATED"/>
    <property type="match status" value="1"/>
</dbReference>
<dbReference type="EMBL" id="AEPE02000002">
    <property type="protein sequence ID" value="EFZ38178.1"/>
    <property type="molecule type" value="Genomic_DNA"/>
</dbReference>
<feature type="domain" description="Sialidase" evidence="1">
    <location>
        <begin position="3"/>
        <end position="149"/>
    </location>
</feature>
<evidence type="ECO:0000259" key="1">
    <source>
        <dbReference type="Pfam" id="PF13088"/>
    </source>
</evidence>
<organism evidence="2 3">
    <name type="scientific">Hoylesella oralis ATCC 33269</name>
    <dbReference type="NCBI Taxonomy" id="873533"/>
    <lineage>
        <taxon>Bacteria</taxon>
        <taxon>Pseudomonadati</taxon>
        <taxon>Bacteroidota</taxon>
        <taxon>Bacteroidia</taxon>
        <taxon>Bacteroidales</taxon>
        <taxon>Prevotellaceae</taxon>
        <taxon>Hoylesella</taxon>
    </lineage>
</organism>
<dbReference type="InterPro" id="IPR036278">
    <property type="entry name" value="Sialidase_sf"/>
</dbReference>
<evidence type="ECO:0000313" key="2">
    <source>
        <dbReference type="EMBL" id="EFZ38178.1"/>
    </source>
</evidence>
<name>E7RN47_9BACT</name>
<dbReference type="SUPFAM" id="SSF50939">
    <property type="entry name" value="Sialidases"/>
    <property type="match status" value="1"/>
</dbReference>
<evidence type="ECO:0000313" key="3">
    <source>
        <dbReference type="Proteomes" id="UP000005580"/>
    </source>
</evidence>
<dbReference type="PANTHER" id="PTHR38792:SF3">
    <property type="entry name" value="BNR_ASP-BOX REPEAT DOMAIN PROTEIN (AFU_ORTHOLOGUE AFUA_7G06430)-RELATED"/>
    <property type="match status" value="1"/>
</dbReference>
<keyword evidence="3" id="KW-1185">Reference proteome</keyword>
<dbReference type="SUPFAM" id="SSF49344">
    <property type="entry name" value="CBD9-like"/>
    <property type="match status" value="1"/>
</dbReference>